<gene>
    <name evidence="1" type="ORF">CERSUDRAFT_125022</name>
</gene>
<organism evidence="1 2">
    <name type="scientific">Ceriporiopsis subvermispora (strain B)</name>
    <name type="common">White-rot fungus</name>
    <name type="synonym">Gelatoporia subvermispora</name>
    <dbReference type="NCBI Taxonomy" id="914234"/>
    <lineage>
        <taxon>Eukaryota</taxon>
        <taxon>Fungi</taxon>
        <taxon>Dikarya</taxon>
        <taxon>Basidiomycota</taxon>
        <taxon>Agaricomycotina</taxon>
        <taxon>Agaricomycetes</taxon>
        <taxon>Polyporales</taxon>
        <taxon>Gelatoporiaceae</taxon>
        <taxon>Gelatoporia</taxon>
    </lineage>
</organism>
<sequence length="406" mass="46019">MPGHSVLPPELTDRVIDFLHDDAAVLKACSLVCRSWLPSCRFHKFSFTFIGSEHQPLFKRTLQALPYIGPYIRHVLVDFRKYEDINCFDYVARNLPNLRMLQINFSVRIFDGVDAKEATFKIATVKSVTQLSFFYDAIFDELDQLAEFLGCFPNVEELRIERIDVEEDVGEFPDPEDMHAQVLANTLARAPLRRLEVERDVYVVACCMSSHPLRTLHTLQTEYYFPGDLYAMPMMLLALRGSPLLEELTIDITSLSHIDLEDETDYYSALKDCPSIPVLRFLATTEIVVPAVTMLSQITAATTIGELQLFITCSLKIFLHGNSYTAELVRGLVDLAVALEQTRDTIFRRVSITVGCTCWGSAHLVCLPVRKTISDAFGSLLERNVTLVFWDHSKPSRGTTSEIFDN</sequence>
<protein>
    <recommendedName>
        <fullName evidence="3">F-box domain-containing protein</fullName>
    </recommendedName>
</protein>
<proteinExistence type="predicted"/>
<accession>M2PGC1</accession>
<dbReference type="AlphaFoldDB" id="M2PGC1"/>
<reference evidence="1 2" key="1">
    <citation type="journal article" date="2012" name="Proc. Natl. Acad. Sci. U.S.A.">
        <title>Comparative genomics of Ceriporiopsis subvermispora and Phanerochaete chrysosporium provide insight into selective ligninolysis.</title>
        <authorList>
            <person name="Fernandez-Fueyo E."/>
            <person name="Ruiz-Duenas F.J."/>
            <person name="Ferreira P."/>
            <person name="Floudas D."/>
            <person name="Hibbett D.S."/>
            <person name="Canessa P."/>
            <person name="Larrondo L.F."/>
            <person name="James T.Y."/>
            <person name="Seelenfreund D."/>
            <person name="Lobos S."/>
            <person name="Polanco R."/>
            <person name="Tello M."/>
            <person name="Honda Y."/>
            <person name="Watanabe T."/>
            <person name="Watanabe T."/>
            <person name="Ryu J.S."/>
            <person name="Kubicek C.P."/>
            <person name="Schmoll M."/>
            <person name="Gaskell J."/>
            <person name="Hammel K.E."/>
            <person name="St John F.J."/>
            <person name="Vanden Wymelenberg A."/>
            <person name="Sabat G."/>
            <person name="Splinter BonDurant S."/>
            <person name="Syed K."/>
            <person name="Yadav J.S."/>
            <person name="Doddapaneni H."/>
            <person name="Subramanian V."/>
            <person name="Lavin J.L."/>
            <person name="Oguiza J.A."/>
            <person name="Perez G."/>
            <person name="Pisabarro A.G."/>
            <person name="Ramirez L."/>
            <person name="Santoyo F."/>
            <person name="Master E."/>
            <person name="Coutinho P.M."/>
            <person name="Henrissat B."/>
            <person name="Lombard V."/>
            <person name="Magnuson J.K."/>
            <person name="Kuees U."/>
            <person name="Hori C."/>
            <person name="Igarashi K."/>
            <person name="Samejima M."/>
            <person name="Held B.W."/>
            <person name="Barry K.W."/>
            <person name="LaButti K.M."/>
            <person name="Lapidus A."/>
            <person name="Lindquist E.A."/>
            <person name="Lucas S.M."/>
            <person name="Riley R."/>
            <person name="Salamov A.A."/>
            <person name="Hoffmeister D."/>
            <person name="Schwenk D."/>
            <person name="Hadar Y."/>
            <person name="Yarden O."/>
            <person name="de Vries R.P."/>
            <person name="Wiebenga A."/>
            <person name="Stenlid J."/>
            <person name="Eastwood D."/>
            <person name="Grigoriev I.V."/>
            <person name="Berka R.M."/>
            <person name="Blanchette R.A."/>
            <person name="Kersten P."/>
            <person name="Martinez A.T."/>
            <person name="Vicuna R."/>
            <person name="Cullen D."/>
        </authorList>
    </citation>
    <scope>NUCLEOTIDE SEQUENCE [LARGE SCALE GENOMIC DNA]</scope>
    <source>
        <strain evidence="1 2">B</strain>
    </source>
</reference>
<dbReference type="SUPFAM" id="SSF81383">
    <property type="entry name" value="F-box domain"/>
    <property type="match status" value="1"/>
</dbReference>
<dbReference type="InterPro" id="IPR036047">
    <property type="entry name" value="F-box-like_dom_sf"/>
</dbReference>
<evidence type="ECO:0000313" key="1">
    <source>
        <dbReference type="EMBL" id="EMD35034.1"/>
    </source>
</evidence>
<dbReference type="Proteomes" id="UP000016930">
    <property type="component" value="Unassembled WGS sequence"/>
</dbReference>
<evidence type="ECO:0000313" key="2">
    <source>
        <dbReference type="Proteomes" id="UP000016930"/>
    </source>
</evidence>
<dbReference type="EMBL" id="KB445801">
    <property type="protein sequence ID" value="EMD35034.1"/>
    <property type="molecule type" value="Genomic_DNA"/>
</dbReference>
<keyword evidence="2" id="KW-1185">Reference proteome</keyword>
<evidence type="ECO:0008006" key="3">
    <source>
        <dbReference type="Google" id="ProtNLM"/>
    </source>
</evidence>
<dbReference type="OrthoDB" id="2788229at2759"/>
<name>M2PGC1_CERS8</name>
<dbReference type="HOGENOM" id="CLU_036316_5_0_1"/>